<evidence type="ECO:0000313" key="2">
    <source>
        <dbReference type="Proteomes" id="UP000054301"/>
    </source>
</evidence>
<dbReference type="AlphaFoldDB" id="A0AA40PR11"/>
<proteinExistence type="predicted"/>
<accession>A0AA40PR11</accession>
<sequence>MGFIYNLFVGSTFLFGVFTPRKSLHEYVPSNYLAFTGDV</sequence>
<dbReference type="Proteomes" id="UP000054301">
    <property type="component" value="Unassembled WGS sequence"/>
</dbReference>
<gene>
    <name evidence="1" type="ORF">cpL1_0468</name>
</gene>
<organism evidence="1 2">
    <name type="scientific">Chlamydia pecorum</name>
    <dbReference type="NCBI Taxonomy" id="85991"/>
    <lineage>
        <taxon>Bacteria</taxon>
        <taxon>Pseudomonadati</taxon>
        <taxon>Chlamydiota</taxon>
        <taxon>Chlamydiia</taxon>
        <taxon>Chlamydiales</taxon>
        <taxon>Chlamydiaceae</taxon>
        <taxon>Chlamydia/Chlamydophila group</taxon>
        <taxon>Chlamydia</taxon>
    </lineage>
</organism>
<comment type="caution">
    <text evidence="1">The sequence shown here is derived from an EMBL/GenBank/DDBJ whole genome shotgun (WGS) entry which is preliminary data.</text>
</comment>
<protein>
    <submittedName>
        <fullName evidence="1">Uncharacterized protein</fullName>
    </submittedName>
</protein>
<evidence type="ECO:0000313" key="1">
    <source>
        <dbReference type="EMBL" id="KTF29257.1"/>
    </source>
</evidence>
<reference evidence="1 2" key="1">
    <citation type="submission" date="2015-06" db="EMBL/GenBank/DDBJ databases">
        <title>More than comparative genomics: Whole genome sequencing reveals elusive C. pecorum plasmid and re-evaluates genetic differences and phylogenetic relationships between C. pecorum from pig, cattle, sheep and koala hosts.</title>
        <authorList>
            <person name="Jelocnik M."/>
            <person name="Bachmann N.L."/>
            <person name="Kaltenboeck B."/>
            <person name="Waugh C."/>
            <person name="Woolford L."/>
            <person name="Speight N."/>
            <person name="Gillett A."/>
            <person name="Higgins D."/>
            <person name="Flanagan C."/>
            <person name="Myers G."/>
            <person name="Timms P."/>
            <person name="Polkinghorne A."/>
        </authorList>
    </citation>
    <scope>NUCLEOTIDE SEQUENCE [LARGE SCALE GENOMIC DNA]</scope>
    <source>
        <strain evidence="1 2">L1</strain>
    </source>
</reference>
<dbReference type="EMBL" id="LFRH01000001">
    <property type="protein sequence ID" value="KTF29257.1"/>
    <property type="molecule type" value="Genomic_DNA"/>
</dbReference>
<name>A0AA40PR11_9CHLA</name>